<accession>A0A6J6G3E9</accession>
<gene>
    <name evidence="2" type="ORF">UFOPK1788_00778</name>
</gene>
<evidence type="ECO:0000256" key="1">
    <source>
        <dbReference type="SAM" id="Phobius"/>
    </source>
</evidence>
<keyword evidence="1" id="KW-1133">Transmembrane helix</keyword>
<protein>
    <submittedName>
        <fullName evidence="2">Unannotated protein</fullName>
    </submittedName>
</protein>
<keyword evidence="1" id="KW-0472">Membrane</keyword>
<proteinExistence type="predicted"/>
<dbReference type="EMBL" id="CAEZUE010000095">
    <property type="protein sequence ID" value="CAB4595746.1"/>
    <property type="molecule type" value="Genomic_DNA"/>
</dbReference>
<reference evidence="2" key="1">
    <citation type="submission" date="2020-05" db="EMBL/GenBank/DDBJ databases">
        <authorList>
            <person name="Chiriac C."/>
            <person name="Salcher M."/>
            <person name="Ghai R."/>
            <person name="Kavagutti S V."/>
        </authorList>
    </citation>
    <scope>NUCLEOTIDE SEQUENCE</scope>
</reference>
<keyword evidence="1" id="KW-0812">Transmembrane</keyword>
<dbReference type="AlphaFoldDB" id="A0A6J6G3E9"/>
<feature type="transmembrane region" description="Helical" evidence="1">
    <location>
        <begin position="26"/>
        <end position="45"/>
    </location>
</feature>
<feature type="transmembrane region" description="Helical" evidence="1">
    <location>
        <begin position="136"/>
        <end position="154"/>
    </location>
</feature>
<organism evidence="2">
    <name type="scientific">freshwater metagenome</name>
    <dbReference type="NCBI Taxonomy" id="449393"/>
    <lineage>
        <taxon>unclassified sequences</taxon>
        <taxon>metagenomes</taxon>
        <taxon>ecological metagenomes</taxon>
    </lineage>
</organism>
<sequence>MLWSAIEPKKAVAVFRLILPTNPKHFIGFLWVRIITFAYLLVVVARSTIHLLAPDGGAQSIAGIDISVPGGNNIVALFHQWGAIQLLLAALMLVLFFAYPGLTPLVILVMALDAPMRALAGLIAPVESAHTPPGEALNWPVFFVLVALFALSLVKKHSKI</sequence>
<name>A0A6J6G3E9_9ZZZZ</name>
<feature type="transmembrane region" description="Helical" evidence="1">
    <location>
        <begin position="78"/>
        <end position="98"/>
    </location>
</feature>
<evidence type="ECO:0000313" key="2">
    <source>
        <dbReference type="EMBL" id="CAB4595746.1"/>
    </source>
</evidence>